<dbReference type="AlphaFoldDB" id="M2UIR1"/>
<protein>
    <submittedName>
        <fullName evidence="1">Uncharacterized protein</fullName>
    </submittedName>
</protein>
<dbReference type="Proteomes" id="UP000016936">
    <property type="component" value="Unassembled WGS sequence"/>
</dbReference>
<evidence type="ECO:0000313" key="1">
    <source>
        <dbReference type="EMBL" id="EMD93576.1"/>
    </source>
</evidence>
<reference evidence="2" key="2">
    <citation type="journal article" date="2013" name="PLoS Genet.">
        <title>Comparative genome structure, secondary metabolite, and effector coding capacity across Cochliobolus pathogens.</title>
        <authorList>
            <person name="Condon B.J."/>
            <person name="Leng Y."/>
            <person name="Wu D."/>
            <person name="Bushley K.E."/>
            <person name="Ohm R.A."/>
            <person name="Otillar R."/>
            <person name="Martin J."/>
            <person name="Schackwitz W."/>
            <person name="Grimwood J."/>
            <person name="MohdZainudin N."/>
            <person name="Xue C."/>
            <person name="Wang R."/>
            <person name="Manning V.A."/>
            <person name="Dhillon B."/>
            <person name="Tu Z.J."/>
            <person name="Steffenson B.J."/>
            <person name="Salamov A."/>
            <person name="Sun H."/>
            <person name="Lowry S."/>
            <person name="LaButti K."/>
            <person name="Han J."/>
            <person name="Copeland A."/>
            <person name="Lindquist E."/>
            <person name="Barry K."/>
            <person name="Schmutz J."/>
            <person name="Baker S.E."/>
            <person name="Ciuffetti L.M."/>
            <person name="Grigoriev I.V."/>
            <person name="Zhong S."/>
            <person name="Turgeon B.G."/>
        </authorList>
    </citation>
    <scope>NUCLEOTIDE SEQUENCE [LARGE SCALE GENOMIC DNA]</scope>
    <source>
        <strain evidence="2">C5 / ATCC 48332 / race O</strain>
    </source>
</reference>
<evidence type="ECO:0000313" key="2">
    <source>
        <dbReference type="Proteomes" id="UP000016936"/>
    </source>
</evidence>
<dbReference type="EMBL" id="KB445573">
    <property type="protein sequence ID" value="EMD93576.1"/>
    <property type="molecule type" value="Genomic_DNA"/>
</dbReference>
<dbReference type="OrthoDB" id="5242705at2759"/>
<accession>M2UIR1</accession>
<organism evidence="1 2">
    <name type="scientific">Cochliobolus heterostrophus (strain C5 / ATCC 48332 / race O)</name>
    <name type="common">Southern corn leaf blight fungus</name>
    <name type="synonym">Bipolaris maydis</name>
    <dbReference type="NCBI Taxonomy" id="701091"/>
    <lineage>
        <taxon>Eukaryota</taxon>
        <taxon>Fungi</taxon>
        <taxon>Dikarya</taxon>
        <taxon>Ascomycota</taxon>
        <taxon>Pezizomycotina</taxon>
        <taxon>Dothideomycetes</taxon>
        <taxon>Pleosporomycetidae</taxon>
        <taxon>Pleosporales</taxon>
        <taxon>Pleosporineae</taxon>
        <taxon>Pleosporaceae</taxon>
        <taxon>Bipolaris</taxon>
    </lineage>
</organism>
<name>M2UIR1_COCH5</name>
<proteinExistence type="predicted"/>
<keyword evidence="2" id="KW-1185">Reference proteome</keyword>
<reference evidence="1 2" key="1">
    <citation type="journal article" date="2012" name="PLoS Pathog.">
        <title>Diverse lifestyles and strategies of plant pathogenesis encoded in the genomes of eighteen Dothideomycetes fungi.</title>
        <authorList>
            <person name="Ohm R.A."/>
            <person name="Feau N."/>
            <person name="Henrissat B."/>
            <person name="Schoch C.L."/>
            <person name="Horwitz B.A."/>
            <person name="Barry K.W."/>
            <person name="Condon B.J."/>
            <person name="Copeland A.C."/>
            <person name="Dhillon B."/>
            <person name="Glaser F."/>
            <person name="Hesse C.N."/>
            <person name="Kosti I."/>
            <person name="LaButti K."/>
            <person name="Lindquist E.A."/>
            <person name="Lucas S."/>
            <person name="Salamov A.A."/>
            <person name="Bradshaw R.E."/>
            <person name="Ciuffetti L."/>
            <person name="Hamelin R.C."/>
            <person name="Kema G.H.J."/>
            <person name="Lawrence C."/>
            <person name="Scott J.A."/>
            <person name="Spatafora J.W."/>
            <person name="Turgeon B.G."/>
            <person name="de Wit P.J.G.M."/>
            <person name="Zhong S."/>
            <person name="Goodwin S.B."/>
            <person name="Grigoriev I.V."/>
        </authorList>
    </citation>
    <scope>NUCLEOTIDE SEQUENCE [LARGE SCALE GENOMIC DNA]</scope>
    <source>
        <strain evidence="2">C5 / ATCC 48332 / race O</strain>
    </source>
</reference>
<gene>
    <name evidence="1" type="ORF">COCHEDRAFT_1028741</name>
</gene>
<dbReference type="HOGENOM" id="CLU_1309995_0_0_1"/>
<sequence>MMKFCCLEPFPSLLAFLTRIHYHGVGSVAFKNIRNPIDTLIASVPDGRESIYQNKTPVSARMLALMLRQDHQIISLDSEKVFYFDISPLQRDLLYSLWLAPNNITQHVERLETAMTDRVRSINSRQMLLGQASYTEQDILVQWERPTFSLLLLVLKLVFLVAMYYDENCKGYSNRDMEDISYAGADVQFAEGGSEGTESAHCVGWGGPEL</sequence>